<dbReference type="GeneID" id="16071555"/>
<gene>
    <name evidence="3" type="ORF">PTSG_07487</name>
</gene>
<dbReference type="KEGG" id="sre:PTSG_07487"/>
<protein>
    <submittedName>
        <fullName evidence="3">Uncharacterized protein</fullName>
    </submittedName>
</protein>
<feature type="compositionally biased region" description="Polar residues" evidence="1">
    <location>
        <begin position="300"/>
        <end position="309"/>
    </location>
</feature>
<feature type="region of interest" description="Disordered" evidence="1">
    <location>
        <begin position="586"/>
        <end position="618"/>
    </location>
</feature>
<feature type="region of interest" description="Disordered" evidence="1">
    <location>
        <begin position="176"/>
        <end position="208"/>
    </location>
</feature>
<evidence type="ECO:0000256" key="1">
    <source>
        <dbReference type="SAM" id="MobiDB-lite"/>
    </source>
</evidence>
<keyword evidence="4" id="KW-1185">Reference proteome</keyword>
<keyword evidence="2" id="KW-0812">Transmembrane</keyword>
<dbReference type="AlphaFoldDB" id="F2UIV5"/>
<feature type="region of interest" description="Disordered" evidence="1">
    <location>
        <begin position="379"/>
        <end position="413"/>
    </location>
</feature>
<evidence type="ECO:0000256" key="2">
    <source>
        <dbReference type="SAM" id="Phobius"/>
    </source>
</evidence>
<accession>F2UIV5</accession>
<feature type="region of interest" description="Disordered" evidence="1">
    <location>
        <begin position="1"/>
        <end position="78"/>
    </location>
</feature>
<feature type="compositionally biased region" description="Low complexity" evidence="1">
    <location>
        <begin position="388"/>
        <end position="400"/>
    </location>
</feature>
<evidence type="ECO:0000313" key="3">
    <source>
        <dbReference type="EMBL" id="EGD77154.1"/>
    </source>
</evidence>
<sequence length="711" mass="74219">MVSARAAGGMGGMTPPPSRASTQLGFRTRHSKRAAAATAAATYPSDGAALGSHDTSRHDSSDSSDDDNDDDDSSHAKHGNYQHAIHDSAIHDSYKHASSIICVEATVVCWHGAAHNLHTRCCHGCADTRAHIHMGLTSHRSTHNRNECCNTSQYSTRDNAANMCCIHNTSSHTGLNSGGSIGSTDDDDGSDRPIHPRRRPDHHERGGDISTSCSSCHFNVNDDSKQSCHAHGAHSRCWGTTINHCPCANIHNDSDNTNANRTIVVVVVVFAGYIDSSSWRDTARHGIAPAAATATPAVESANSRASNNLARCHRHRVYRGTNNDNNSAGSNNSGSILSTTDTSSFINGTSDNAKCIPHNHTNDACSRCHHHHPICRDEHAAPAPTAHGNRNNSAGNNNDDNGSECDSQWSSSSSSGPAFIDGVTPNACHQAASAAAASAAPVWADQRGFATCDNDNNDDNDGDAARPCATEHAAANDNSPSIGVSISATACIVIIIVVIAVCERAFHGSDGGRGASDGRTHDRHFIISHVWWSQPNPTPSVSAATATPASAAAIIIPSSIVVVVAVVVIVGRVQARACSDNRSGQLRCNNNNNNNNNKHSSSTSSGRQNHGSLNDGNINSDHGMANWCGEPRHPRHSCDSNNSTVGKGGCCANSGIIVTSPQLCCGNTNRLQALATTTPTTAPAPAAGSGVWGATAERAGGVLVFGSHDGH</sequence>
<keyword evidence="2" id="KW-1133">Transmembrane helix</keyword>
<feature type="region of interest" description="Disordered" evidence="1">
    <location>
        <begin position="292"/>
        <end position="311"/>
    </location>
</feature>
<dbReference type="EMBL" id="GL832976">
    <property type="protein sequence ID" value="EGD77154.1"/>
    <property type="molecule type" value="Genomic_DNA"/>
</dbReference>
<feature type="transmembrane region" description="Helical" evidence="2">
    <location>
        <begin position="482"/>
        <end position="502"/>
    </location>
</feature>
<evidence type="ECO:0000313" key="4">
    <source>
        <dbReference type="Proteomes" id="UP000007799"/>
    </source>
</evidence>
<feature type="transmembrane region" description="Helical" evidence="2">
    <location>
        <begin position="551"/>
        <end position="573"/>
    </location>
</feature>
<feature type="compositionally biased region" description="Acidic residues" evidence="1">
    <location>
        <begin position="62"/>
        <end position="72"/>
    </location>
</feature>
<dbReference type="InParanoid" id="F2UIV5"/>
<reference evidence="3" key="1">
    <citation type="submission" date="2009-08" db="EMBL/GenBank/DDBJ databases">
        <title>Annotation of Salpingoeca rosetta.</title>
        <authorList>
            <consortium name="The Broad Institute Genome Sequencing Platform"/>
            <person name="Russ C."/>
            <person name="Cuomo C."/>
            <person name="Burger G."/>
            <person name="Gray M.W."/>
            <person name="Holland P.W.H."/>
            <person name="King N."/>
            <person name="Lang F.B.F."/>
            <person name="Roger A.J."/>
            <person name="Ruiz-Trillo I."/>
            <person name="Young S.K."/>
            <person name="Zeng Q."/>
            <person name="Gargeya S."/>
            <person name="Alvarado L."/>
            <person name="Berlin A."/>
            <person name="Chapman S.B."/>
            <person name="Chen Z."/>
            <person name="Freedman E."/>
            <person name="Gellesch M."/>
            <person name="Goldberg J."/>
            <person name="Griggs A."/>
            <person name="Gujja S."/>
            <person name="Heilman E."/>
            <person name="Heiman D."/>
            <person name="Howarth C."/>
            <person name="Mehta T."/>
            <person name="Neiman D."/>
            <person name="Pearson M."/>
            <person name="Roberts A."/>
            <person name="Saif S."/>
            <person name="Shea T."/>
            <person name="Shenoy N."/>
            <person name="Sisk P."/>
            <person name="Stolte C."/>
            <person name="Sykes S."/>
            <person name="White J."/>
            <person name="Yandava C."/>
            <person name="Haas B."/>
            <person name="Nusbaum C."/>
            <person name="Birren B."/>
        </authorList>
    </citation>
    <scope>NUCLEOTIDE SEQUENCE [LARGE SCALE GENOMIC DNA]</scope>
    <source>
        <strain evidence="3">ATCC 50818</strain>
    </source>
</reference>
<keyword evidence="2" id="KW-0472">Membrane</keyword>
<dbReference type="Proteomes" id="UP000007799">
    <property type="component" value="Unassembled WGS sequence"/>
</dbReference>
<feature type="compositionally biased region" description="Polar residues" evidence="1">
    <location>
        <begin position="598"/>
        <end position="618"/>
    </location>
</feature>
<name>F2UIV5_SALR5</name>
<dbReference type="RefSeq" id="XP_004990993.1">
    <property type="nucleotide sequence ID" value="XM_004990936.1"/>
</dbReference>
<proteinExistence type="predicted"/>
<organism evidence="4">
    <name type="scientific">Salpingoeca rosetta (strain ATCC 50818 / BSB-021)</name>
    <dbReference type="NCBI Taxonomy" id="946362"/>
    <lineage>
        <taxon>Eukaryota</taxon>
        <taxon>Choanoflagellata</taxon>
        <taxon>Craspedida</taxon>
        <taxon>Salpingoecidae</taxon>
        <taxon>Salpingoeca</taxon>
    </lineage>
</organism>